<feature type="transmembrane region" description="Helical" evidence="9">
    <location>
        <begin position="65"/>
        <end position="94"/>
    </location>
</feature>
<evidence type="ECO:0000256" key="6">
    <source>
        <dbReference type="ARBA" id="ARBA00022847"/>
    </source>
</evidence>
<dbReference type="PROSITE" id="PS00873">
    <property type="entry name" value="NA_ALANINE_SYMP"/>
    <property type="match status" value="1"/>
</dbReference>
<accession>A0A9X6WGM0</accession>
<gene>
    <name evidence="10" type="ORF">COJ15_35885</name>
</gene>
<feature type="transmembrane region" description="Helical" evidence="9">
    <location>
        <begin position="389"/>
        <end position="407"/>
    </location>
</feature>
<dbReference type="PRINTS" id="PR00175">
    <property type="entry name" value="NAALASMPORT"/>
</dbReference>
<evidence type="ECO:0000256" key="5">
    <source>
        <dbReference type="ARBA" id="ARBA00022692"/>
    </source>
</evidence>
<comment type="caution">
    <text evidence="10">The sequence shown here is derived from an EMBL/GenBank/DDBJ whole genome shotgun (WGS) entry which is preliminary data.</text>
</comment>
<keyword evidence="8 9" id="KW-0472">Membrane</keyword>
<name>A0A9X6WGM0_BACTU</name>
<dbReference type="GO" id="GO:0005886">
    <property type="term" value="C:plasma membrane"/>
    <property type="evidence" value="ECO:0007669"/>
    <property type="project" value="UniProtKB-SubCell"/>
</dbReference>
<keyword evidence="7 9" id="KW-1133">Transmembrane helix</keyword>
<dbReference type="PANTHER" id="PTHR30330">
    <property type="entry name" value="AGSS FAMILY TRANSPORTER, SODIUM-ALANINE"/>
    <property type="match status" value="1"/>
</dbReference>
<organism evidence="10 11">
    <name type="scientific">Bacillus thuringiensis</name>
    <dbReference type="NCBI Taxonomy" id="1428"/>
    <lineage>
        <taxon>Bacteria</taxon>
        <taxon>Bacillati</taxon>
        <taxon>Bacillota</taxon>
        <taxon>Bacilli</taxon>
        <taxon>Bacillales</taxon>
        <taxon>Bacillaceae</taxon>
        <taxon>Bacillus</taxon>
        <taxon>Bacillus cereus group</taxon>
    </lineage>
</organism>
<keyword evidence="4 9" id="KW-1003">Cell membrane</keyword>
<feature type="transmembrane region" description="Helical" evidence="9">
    <location>
        <begin position="147"/>
        <end position="167"/>
    </location>
</feature>
<evidence type="ECO:0000256" key="4">
    <source>
        <dbReference type="ARBA" id="ARBA00022475"/>
    </source>
</evidence>
<dbReference type="AlphaFoldDB" id="A0A9X6WGM0"/>
<dbReference type="NCBIfam" id="TIGR00835">
    <property type="entry name" value="agcS"/>
    <property type="match status" value="1"/>
</dbReference>
<keyword evidence="3 9" id="KW-0813">Transport</keyword>
<evidence type="ECO:0000313" key="10">
    <source>
        <dbReference type="EMBL" id="PFJ25164.1"/>
    </source>
</evidence>
<comment type="similarity">
    <text evidence="2 9">Belongs to the alanine or glycine:cation symporter (AGCS) (TC 2.A.25) family.</text>
</comment>
<keyword evidence="6 9" id="KW-0769">Symport</keyword>
<sequence>MLEFLNKTIGLVNDNLWTYILIPFLVILGLFFTFRTGFVQLRYFVEMLKITFEKSSIAEDGKKKISSFGAFCIGAATRIGTGNIAGVAIAIVLGGPGAVFWMWVMSIFGAASAFIESTLAQIYKVKDKEGFKGGPAYYMQKGLNKRWMGVLFSILIIFCFGLVFNSVQANTIAISVESTFGISRTVTGIILVVLTGIIIFGGARKIARFSEVVVPVLALFYLGLAGYVMAINVTELPSMFKMIWDSAFGLHEAVGGTIGAALTWGIKRGLFANEAGMGSAPNAAATADTSHPVKQGLMQAFGVLTDTLVICSASAFIVLLSDAWQNTKLTGIELATASLKQNVGDWAGLFMTVTIFLFAFSSVIGNYYYGQTNLDFVRENKVLSLVYRLAVLGMVMVGAVASLDFVWGLADLFMALMCLTNLVAITLLSKVAFSALRDYGKQKKEGKEPVFYAENIPGLTNVECWDSVTTETKKTEIGA</sequence>
<dbReference type="FunFam" id="1.20.1740.10:FF:000004">
    <property type="entry name" value="Sodium:alanine symporter family protein"/>
    <property type="match status" value="1"/>
</dbReference>
<dbReference type="Gene3D" id="1.20.1740.10">
    <property type="entry name" value="Amino acid/polyamine transporter I"/>
    <property type="match status" value="1"/>
</dbReference>
<proteinExistence type="inferred from homology"/>
<evidence type="ECO:0000256" key="8">
    <source>
        <dbReference type="ARBA" id="ARBA00023136"/>
    </source>
</evidence>
<dbReference type="InterPro" id="IPR001463">
    <property type="entry name" value="Na/Ala_symport"/>
</dbReference>
<evidence type="ECO:0000256" key="1">
    <source>
        <dbReference type="ARBA" id="ARBA00004651"/>
    </source>
</evidence>
<feature type="transmembrane region" description="Helical" evidence="9">
    <location>
        <begin position="413"/>
        <end position="433"/>
    </location>
</feature>
<dbReference type="Proteomes" id="UP000224003">
    <property type="component" value="Unassembled WGS sequence"/>
</dbReference>
<evidence type="ECO:0000256" key="7">
    <source>
        <dbReference type="ARBA" id="ARBA00022989"/>
    </source>
</evidence>
<dbReference type="EMBL" id="NUVX01000118">
    <property type="protein sequence ID" value="PFJ25164.1"/>
    <property type="molecule type" value="Genomic_DNA"/>
</dbReference>
<dbReference type="RefSeq" id="WP_098517896.1">
    <property type="nucleotide sequence ID" value="NZ_NUVX01000118.1"/>
</dbReference>
<feature type="transmembrane region" description="Helical" evidence="9">
    <location>
        <begin position="300"/>
        <end position="320"/>
    </location>
</feature>
<evidence type="ECO:0000256" key="9">
    <source>
        <dbReference type="RuleBase" id="RU363064"/>
    </source>
</evidence>
<comment type="subcellular location">
    <subcellularLocation>
        <location evidence="1 9">Cell membrane</location>
        <topology evidence="1 9">Multi-pass membrane protein</topology>
    </subcellularLocation>
</comment>
<protein>
    <submittedName>
        <fullName evidence="10">Sodium:alanine symporter family protein</fullName>
    </submittedName>
</protein>
<dbReference type="PANTHER" id="PTHR30330:SF1">
    <property type="entry name" value="AMINO-ACID CARRIER PROTEIN ALST"/>
    <property type="match status" value="1"/>
</dbReference>
<feature type="transmembrane region" description="Helical" evidence="9">
    <location>
        <begin position="179"/>
        <end position="200"/>
    </location>
</feature>
<evidence type="ECO:0000313" key="11">
    <source>
        <dbReference type="Proteomes" id="UP000224003"/>
    </source>
</evidence>
<dbReference type="Pfam" id="PF01235">
    <property type="entry name" value="Na_Ala_symp"/>
    <property type="match status" value="1"/>
</dbReference>
<dbReference type="GO" id="GO:0005283">
    <property type="term" value="F:amino acid:sodium symporter activity"/>
    <property type="evidence" value="ECO:0007669"/>
    <property type="project" value="InterPro"/>
</dbReference>
<reference evidence="10 11" key="1">
    <citation type="submission" date="2017-09" db="EMBL/GenBank/DDBJ databases">
        <title>Large-scale bioinformatics analysis of Bacillus genomes uncovers conserved roles of natural products in bacterial physiology.</title>
        <authorList>
            <consortium name="Agbiome Team Llc"/>
            <person name="Bleich R.M."/>
            <person name="Grubbs K.J."/>
            <person name="Santa Maria K.C."/>
            <person name="Allen S.E."/>
            <person name="Farag S."/>
            <person name="Shank E.A."/>
            <person name="Bowers A."/>
        </authorList>
    </citation>
    <scope>NUCLEOTIDE SEQUENCE [LARGE SCALE GENOMIC DNA]</scope>
    <source>
        <strain evidence="10 11">AFS085496</strain>
    </source>
</reference>
<feature type="transmembrane region" description="Helical" evidence="9">
    <location>
        <begin position="212"/>
        <end position="231"/>
    </location>
</feature>
<keyword evidence="5 9" id="KW-0812">Transmembrane</keyword>
<evidence type="ECO:0000256" key="3">
    <source>
        <dbReference type="ARBA" id="ARBA00022448"/>
    </source>
</evidence>
<feature type="transmembrane region" description="Helical" evidence="9">
    <location>
        <begin position="346"/>
        <end position="369"/>
    </location>
</feature>
<evidence type="ECO:0000256" key="2">
    <source>
        <dbReference type="ARBA" id="ARBA00009261"/>
    </source>
</evidence>
<feature type="transmembrane region" description="Helical" evidence="9">
    <location>
        <begin position="20"/>
        <end position="45"/>
    </location>
</feature>